<feature type="region of interest" description="Disordered" evidence="4">
    <location>
        <begin position="10"/>
        <end position="42"/>
    </location>
</feature>
<feature type="domain" description="N-acetyltransferase" evidence="5">
    <location>
        <begin position="92"/>
        <end position="220"/>
    </location>
</feature>
<protein>
    <submittedName>
        <fullName evidence="6">GNAT family N-acetyltransferase</fullName>
    </submittedName>
</protein>
<gene>
    <name evidence="6" type="ORF">FVF75_01320</name>
</gene>
<dbReference type="EMBL" id="VSIY01000003">
    <property type="protein sequence ID" value="TYB82854.1"/>
    <property type="molecule type" value="Genomic_DNA"/>
</dbReference>
<dbReference type="PANTHER" id="PTHR43792:SF8">
    <property type="entry name" value="[RIBOSOMAL PROTEIN US5]-ALANINE N-ACETYLTRANSFERASE"/>
    <property type="match status" value="1"/>
</dbReference>
<dbReference type="AlphaFoldDB" id="A0A5D0RQL8"/>
<name>A0A5D0RQL8_9RHOB</name>
<keyword evidence="1 6" id="KW-0808">Transferase</keyword>
<dbReference type="SUPFAM" id="SSF55729">
    <property type="entry name" value="Acyl-CoA N-acyltransferases (Nat)"/>
    <property type="match status" value="1"/>
</dbReference>
<evidence type="ECO:0000313" key="6">
    <source>
        <dbReference type="EMBL" id="TYB82854.1"/>
    </source>
</evidence>
<dbReference type="InterPro" id="IPR000182">
    <property type="entry name" value="GNAT_dom"/>
</dbReference>
<comment type="caution">
    <text evidence="6">The sequence shown here is derived from an EMBL/GenBank/DDBJ whole genome shotgun (WGS) entry which is preliminary data.</text>
</comment>
<dbReference type="Gene3D" id="3.40.630.30">
    <property type="match status" value="1"/>
</dbReference>
<evidence type="ECO:0000313" key="7">
    <source>
        <dbReference type="Proteomes" id="UP000322080"/>
    </source>
</evidence>
<keyword evidence="7" id="KW-1185">Reference proteome</keyword>
<dbReference type="PANTHER" id="PTHR43792">
    <property type="entry name" value="GNAT FAMILY, PUTATIVE (AFU_ORTHOLOGUE AFUA_3G00765)-RELATED-RELATED"/>
    <property type="match status" value="1"/>
</dbReference>
<evidence type="ECO:0000256" key="4">
    <source>
        <dbReference type="SAM" id="MobiDB-lite"/>
    </source>
</evidence>
<sequence>MGGAGVLEHRAGIRGGARAGRGQPAGQRGAVRGSVSGQRRLGAGADQRGLCLYRRRRGAFDRARRQRADLDLYPQDGLRRVAPPPVTLRTRRLRLRPLVRADVPALVAALDDYDVSKWLTVVPYPYGEADALAFLDHQKGAAPLAALGIFDDQGFAGVIGAADGLGYWLGRAHHGKGYMREAAAAVVARFFASSDAAALTSGYFEGNAASARVLAGLGFVADGQDRVMSRAQRAEVVLNRVILHRAEWQARHAG</sequence>
<evidence type="ECO:0000256" key="3">
    <source>
        <dbReference type="ARBA" id="ARBA00038502"/>
    </source>
</evidence>
<dbReference type="InterPro" id="IPR016181">
    <property type="entry name" value="Acyl_CoA_acyltransferase"/>
</dbReference>
<evidence type="ECO:0000256" key="2">
    <source>
        <dbReference type="ARBA" id="ARBA00023315"/>
    </source>
</evidence>
<dbReference type="Proteomes" id="UP000322080">
    <property type="component" value="Unassembled WGS sequence"/>
</dbReference>
<accession>A0A5D0RQL8</accession>
<dbReference type="InterPro" id="IPR051531">
    <property type="entry name" value="N-acetyltransferase"/>
</dbReference>
<feature type="compositionally biased region" description="Low complexity" evidence="4">
    <location>
        <begin position="20"/>
        <end position="33"/>
    </location>
</feature>
<comment type="similarity">
    <text evidence="3">Belongs to the acetyltransferase family. RimJ subfamily.</text>
</comment>
<reference evidence="6 7" key="1">
    <citation type="submission" date="2019-08" db="EMBL/GenBank/DDBJ databases">
        <title>Identification of a novel species of the genus Boseongicola.</title>
        <authorList>
            <person name="Zhang X.-Q."/>
        </authorList>
    </citation>
    <scope>NUCLEOTIDE SEQUENCE [LARGE SCALE GENOMIC DNA]</scope>
    <source>
        <strain evidence="6 7">HY14</strain>
    </source>
</reference>
<keyword evidence="2" id="KW-0012">Acyltransferase</keyword>
<proteinExistence type="inferred from homology"/>
<organism evidence="6 7">
    <name type="scientific">Maritimibacter fusiformis</name>
    <dbReference type="NCBI Taxonomy" id="2603819"/>
    <lineage>
        <taxon>Bacteria</taxon>
        <taxon>Pseudomonadati</taxon>
        <taxon>Pseudomonadota</taxon>
        <taxon>Alphaproteobacteria</taxon>
        <taxon>Rhodobacterales</taxon>
        <taxon>Roseobacteraceae</taxon>
        <taxon>Maritimibacter</taxon>
    </lineage>
</organism>
<dbReference type="Pfam" id="PF13302">
    <property type="entry name" value="Acetyltransf_3"/>
    <property type="match status" value="1"/>
</dbReference>
<dbReference type="GO" id="GO:0016747">
    <property type="term" value="F:acyltransferase activity, transferring groups other than amino-acyl groups"/>
    <property type="evidence" value="ECO:0007669"/>
    <property type="project" value="InterPro"/>
</dbReference>
<evidence type="ECO:0000256" key="1">
    <source>
        <dbReference type="ARBA" id="ARBA00022679"/>
    </source>
</evidence>
<evidence type="ECO:0000259" key="5">
    <source>
        <dbReference type="Pfam" id="PF13302"/>
    </source>
</evidence>